<accession>A0A9P6GAD3</accession>
<dbReference type="Pfam" id="PF25053">
    <property type="entry name" value="DUF7791"/>
    <property type="match status" value="1"/>
</dbReference>
<reference evidence="2" key="1">
    <citation type="journal article" date="2020" name="Mol. Plant Microbe Interact.">
        <title>Genome Sequence of the Biocontrol Agent Coniothyrium minitans strain Conio (IMI 134523).</title>
        <authorList>
            <person name="Patel D."/>
            <person name="Shittu T.A."/>
            <person name="Baroncelli R."/>
            <person name="Muthumeenakshi S."/>
            <person name="Osborne T.H."/>
            <person name="Janganan T.K."/>
            <person name="Sreenivasaprasad S."/>
        </authorList>
    </citation>
    <scope>NUCLEOTIDE SEQUENCE</scope>
    <source>
        <strain evidence="2">Conio</strain>
    </source>
</reference>
<keyword evidence="3" id="KW-1185">Reference proteome</keyword>
<organism evidence="2 3">
    <name type="scientific">Paraphaeosphaeria minitans</name>
    <dbReference type="NCBI Taxonomy" id="565426"/>
    <lineage>
        <taxon>Eukaryota</taxon>
        <taxon>Fungi</taxon>
        <taxon>Dikarya</taxon>
        <taxon>Ascomycota</taxon>
        <taxon>Pezizomycotina</taxon>
        <taxon>Dothideomycetes</taxon>
        <taxon>Pleosporomycetidae</taxon>
        <taxon>Pleosporales</taxon>
        <taxon>Massarineae</taxon>
        <taxon>Didymosphaeriaceae</taxon>
        <taxon>Paraphaeosphaeria</taxon>
    </lineage>
</organism>
<protein>
    <recommendedName>
        <fullName evidence="1">DUF7791 domain-containing protein</fullName>
    </recommendedName>
</protein>
<dbReference type="Proteomes" id="UP000756921">
    <property type="component" value="Unassembled WGS sequence"/>
</dbReference>
<sequence length="229" mass="25719">MEYSAETRSQLYGYSSTAGSNILPLLEAGTRLPGPSYDKLLKNWSWNNSTKKKYLFMIDGLDAFDGDHKELVDLVTSAAAKPLVKSLQVEDFSNSTQPGNWLEKNSQVRFLNRTARDFLQSPKMGEAIVDGTGHDSFDTERRWANAYMGIIKTIHQSDYNIDKYFVMCMESALRVETGTGTTPATHLNELGRGAMCPAEGHHQWSIMEDLGDALFRGKLPFRSFIDFTV</sequence>
<evidence type="ECO:0000313" key="2">
    <source>
        <dbReference type="EMBL" id="KAF9731340.1"/>
    </source>
</evidence>
<evidence type="ECO:0000259" key="1">
    <source>
        <dbReference type="Pfam" id="PF25053"/>
    </source>
</evidence>
<dbReference type="InterPro" id="IPR056693">
    <property type="entry name" value="DUF7791"/>
</dbReference>
<evidence type="ECO:0000313" key="3">
    <source>
        <dbReference type="Proteomes" id="UP000756921"/>
    </source>
</evidence>
<dbReference type="EMBL" id="WJXW01000012">
    <property type="protein sequence ID" value="KAF9731340.1"/>
    <property type="molecule type" value="Genomic_DNA"/>
</dbReference>
<name>A0A9P6GAD3_9PLEO</name>
<proteinExistence type="predicted"/>
<gene>
    <name evidence="2" type="ORF">PMIN01_10357</name>
</gene>
<comment type="caution">
    <text evidence="2">The sequence shown here is derived from an EMBL/GenBank/DDBJ whole genome shotgun (WGS) entry which is preliminary data.</text>
</comment>
<dbReference type="OrthoDB" id="10267767at2759"/>
<feature type="domain" description="DUF7791" evidence="1">
    <location>
        <begin position="104"/>
        <end position="157"/>
    </location>
</feature>
<dbReference type="AlphaFoldDB" id="A0A9P6GAD3"/>